<feature type="region of interest" description="Disordered" evidence="1">
    <location>
        <begin position="99"/>
        <end position="140"/>
    </location>
</feature>
<dbReference type="GeneID" id="39591146"/>
<reference evidence="2 3" key="1">
    <citation type="submission" date="2018-11" db="EMBL/GenBank/DDBJ databases">
        <title>Genome sequence of Apiotrichum porosum DSM 27194.</title>
        <authorList>
            <person name="Aliyu H."/>
            <person name="Gorte O."/>
            <person name="Ochsenreither K."/>
        </authorList>
    </citation>
    <scope>NUCLEOTIDE SEQUENCE [LARGE SCALE GENOMIC DNA]</scope>
    <source>
        <strain evidence="2 3">DSM 27194</strain>
    </source>
</reference>
<accession>A0A427Y1L9</accession>
<evidence type="ECO:0000313" key="2">
    <source>
        <dbReference type="EMBL" id="RSH85018.1"/>
    </source>
</evidence>
<dbReference type="Proteomes" id="UP000279236">
    <property type="component" value="Unassembled WGS sequence"/>
</dbReference>
<feature type="compositionally biased region" description="Low complexity" evidence="1">
    <location>
        <begin position="99"/>
        <end position="109"/>
    </location>
</feature>
<evidence type="ECO:0000313" key="3">
    <source>
        <dbReference type="Proteomes" id="UP000279236"/>
    </source>
</evidence>
<gene>
    <name evidence="2" type="ORF">EHS24_006603</name>
</gene>
<organism evidence="2 3">
    <name type="scientific">Apiotrichum porosum</name>
    <dbReference type="NCBI Taxonomy" id="105984"/>
    <lineage>
        <taxon>Eukaryota</taxon>
        <taxon>Fungi</taxon>
        <taxon>Dikarya</taxon>
        <taxon>Basidiomycota</taxon>
        <taxon>Agaricomycotina</taxon>
        <taxon>Tremellomycetes</taxon>
        <taxon>Trichosporonales</taxon>
        <taxon>Trichosporonaceae</taxon>
        <taxon>Apiotrichum</taxon>
    </lineage>
</organism>
<evidence type="ECO:0000256" key="1">
    <source>
        <dbReference type="SAM" id="MobiDB-lite"/>
    </source>
</evidence>
<comment type="caution">
    <text evidence="2">The sequence shown here is derived from an EMBL/GenBank/DDBJ whole genome shotgun (WGS) entry which is preliminary data.</text>
</comment>
<name>A0A427Y1L9_9TREE</name>
<feature type="compositionally biased region" description="Pro residues" evidence="1">
    <location>
        <begin position="1"/>
        <end position="10"/>
    </location>
</feature>
<dbReference type="EMBL" id="RSCE01000003">
    <property type="protein sequence ID" value="RSH85018.1"/>
    <property type="molecule type" value="Genomic_DNA"/>
</dbReference>
<feature type="region of interest" description="Disordered" evidence="1">
    <location>
        <begin position="1"/>
        <end position="35"/>
    </location>
</feature>
<protein>
    <submittedName>
        <fullName evidence="2">Uncharacterized protein</fullName>
    </submittedName>
</protein>
<feature type="compositionally biased region" description="Pro residues" evidence="1">
    <location>
        <begin position="55"/>
        <end position="64"/>
    </location>
</feature>
<feature type="region of interest" description="Disordered" evidence="1">
    <location>
        <begin position="49"/>
        <end position="73"/>
    </location>
</feature>
<sequence>MASPRTPPHSPLQEPCAPKSRTSNSRLSPEAMKRAQAAFQKSFQVTNVPFHIRPLSPPATPPRSPEMHATNSSDDVEAFHLPRPRVAFALQPPIALKPSPTSSVMMTPPNAQPKFGLGAPLLPGTPLSAPSSPSPMPRTMAGTRLKEMTLQGQ</sequence>
<keyword evidence="3" id="KW-1185">Reference proteome</keyword>
<proteinExistence type="predicted"/>
<dbReference type="RefSeq" id="XP_028478466.1">
    <property type="nucleotide sequence ID" value="XM_028622014.1"/>
</dbReference>
<feature type="compositionally biased region" description="Low complexity" evidence="1">
    <location>
        <begin position="116"/>
        <end position="131"/>
    </location>
</feature>
<dbReference type="AlphaFoldDB" id="A0A427Y1L9"/>